<sequence>MTSRRVFASRASRRNHANRAIPNRKSTIIRTEGNPNIISTANVINHIGSEFSAIRAIPAVGTISETISAIRAANTAAEFSAISGDNIVCDSLAENLENQRLVQRRRNTSTSLLSFASCDYMVVLDYFGSYFIALNFTGLHSIVFDGIGTILDVFLFVLIILLIAKLVGRKIVLIFCCIIGLQADRAKINSLAQRIIGLRNEPSSSTFLTEITTANECEYCKNGGSQASVHHKAPHNKTTCKYVTDKNISPSQTSFPITIHLDDGEDDRRIKIPLIDAENSCRWVRPPPNCNPFDVHSSFSCSSVTNQESCSGSYVNSWRNRLHTVTGTERHSSMDSCHCTNSKRWITGSFRRKDNRHNDDGFSNNLNLPSHHINSPKEDSSIHTIISAAVNDSIDINSDGDNNQQLASPSSTYRDVEKILRH</sequence>
<gene>
    <name evidence="3" type="ORF">DME_LOCUS9784</name>
</gene>
<evidence type="ECO:0000313" key="6">
    <source>
        <dbReference type="WBParaSite" id="DME_0000698501-mRNA-1"/>
    </source>
</evidence>
<evidence type="ECO:0000256" key="1">
    <source>
        <dbReference type="SAM" id="MobiDB-lite"/>
    </source>
</evidence>
<feature type="transmembrane region" description="Helical" evidence="2">
    <location>
        <begin position="139"/>
        <end position="164"/>
    </location>
</feature>
<accession>A0A0N4UHF7</accession>
<name>A0A0N4UHF7_DRAME</name>
<dbReference type="OrthoDB" id="5843713at2759"/>
<reference evidence="3 5" key="2">
    <citation type="submission" date="2018-11" db="EMBL/GenBank/DDBJ databases">
        <authorList>
            <consortium name="Pathogen Informatics"/>
        </authorList>
    </citation>
    <scope>NUCLEOTIDE SEQUENCE [LARGE SCALE GENOMIC DNA]</scope>
</reference>
<dbReference type="EMBL" id="UYYG01001191">
    <property type="protein sequence ID" value="VDN59811.1"/>
    <property type="molecule type" value="Genomic_DNA"/>
</dbReference>
<proteinExistence type="predicted"/>
<feature type="region of interest" description="Disordered" evidence="1">
    <location>
        <begin position="396"/>
        <end position="415"/>
    </location>
</feature>
<dbReference type="AlphaFoldDB" id="A0A0N4UHF7"/>
<feature type="compositionally biased region" description="Polar residues" evidence="1">
    <location>
        <begin position="404"/>
        <end position="413"/>
    </location>
</feature>
<protein>
    <submittedName>
        <fullName evidence="3 6">Uncharacterized protein</fullName>
    </submittedName>
</protein>
<keyword evidence="5" id="KW-1185">Reference proteome</keyword>
<evidence type="ECO:0000313" key="5">
    <source>
        <dbReference type="Proteomes" id="UP000274756"/>
    </source>
</evidence>
<dbReference type="WBParaSite" id="DME_0000698501-mRNA-1">
    <property type="protein sequence ID" value="DME_0000698501-mRNA-1"/>
    <property type="gene ID" value="DME_0000698501"/>
</dbReference>
<dbReference type="Proteomes" id="UP000038040">
    <property type="component" value="Unplaced"/>
</dbReference>
<keyword evidence="2" id="KW-1133">Transmembrane helix</keyword>
<keyword evidence="2" id="KW-0472">Membrane</keyword>
<evidence type="ECO:0000313" key="3">
    <source>
        <dbReference type="EMBL" id="VDN59811.1"/>
    </source>
</evidence>
<evidence type="ECO:0000256" key="2">
    <source>
        <dbReference type="SAM" id="Phobius"/>
    </source>
</evidence>
<feature type="transmembrane region" description="Helical" evidence="2">
    <location>
        <begin position="112"/>
        <end position="133"/>
    </location>
</feature>
<reference evidence="6" key="1">
    <citation type="submission" date="2017-02" db="UniProtKB">
        <authorList>
            <consortium name="WormBaseParasite"/>
        </authorList>
    </citation>
    <scope>IDENTIFICATION</scope>
</reference>
<organism evidence="4 6">
    <name type="scientific">Dracunculus medinensis</name>
    <name type="common">Guinea worm</name>
    <dbReference type="NCBI Taxonomy" id="318479"/>
    <lineage>
        <taxon>Eukaryota</taxon>
        <taxon>Metazoa</taxon>
        <taxon>Ecdysozoa</taxon>
        <taxon>Nematoda</taxon>
        <taxon>Chromadorea</taxon>
        <taxon>Rhabditida</taxon>
        <taxon>Spirurina</taxon>
        <taxon>Dracunculoidea</taxon>
        <taxon>Dracunculidae</taxon>
        <taxon>Dracunculus</taxon>
    </lineage>
</organism>
<keyword evidence="2" id="KW-0812">Transmembrane</keyword>
<dbReference type="Proteomes" id="UP000274756">
    <property type="component" value="Unassembled WGS sequence"/>
</dbReference>
<evidence type="ECO:0000313" key="4">
    <source>
        <dbReference type="Proteomes" id="UP000038040"/>
    </source>
</evidence>